<dbReference type="AlphaFoldDB" id="A0A1W1IHA9"/>
<evidence type="ECO:0000259" key="2">
    <source>
        <dbReference type="PROSITE" id="PS50968"/>
    </source>
</evidence>
<dbReference type="RefSeq" id="WP_086943116.1">
    <property type="nucleotide sequence ID" value="NZ_FONM01000005.1"/>
</dbReference>
<accession>A0A1W1IHA9</accession>
<feature type="domain" description="Lipoyl-binding" evidence="2">
    <location>
        <begin position="51"/>
        <end position="133"/>
    </location>
</feature>
<evidence type="ECO:0000313" key="3">
    <source>
        <dbReference type="EMBL" id="SLM52346.1"/>
    </source>
</evidence>
<evidence type="ECO:0000256" key="1">
    <source>
        <dbReference type="ARBA" id="ARBA00023267"/>
    </source>
</evidence>
<gene>
    <name evidence="3" type="ORF">TPAS_2040</name>
</gene>
<reference evidence="4" key="1">
    <citation type="submission" date="2016-04" db="EMBL/GenBank/DDBJ databases">
        <authorList>
            <person name="Strepis N."/>
        </authorList>
    </citation>
    <scope>NUCLEOTIDE SEQUENCE [LARGE SCALE GENOMIC DNA]</scope>
</reference>
<name>A0A1W1IHA9_9LACT</name>
<dbReference type="InterPro" id="IPR000089">
    <property type="entry name" value="Biotin_lipoyl"/>
</dbReference>
<keyword evidence="1" id="KW-0092">Biotin</keyword>
<sequence>MLRKFRIKINEKEYMVEMEEFGAPAVAAAPAQAAPVQAAPAPVAAPIAAPTAPAPAPVVGSGEGDPITAPMPGKILDIKVNVGDVVAENQVLAVLEAMKLENEIVAPRAGTITAVIATKGAPIDVGQTIVIIQ</sequence>
<dbReference type="InterPro" id="IPR001882">
    <property type="entry name" value="Biotin_BS"/>
</dbReference>
<dbReference type="SUPFAM" id="SSF51230">
    <property type="entry name" value="Single hybrid motif"/>
    <property type="match status" value="1"/>
</dbReference>
<dbReference type="InterPro" id="IPR050709">
    <property type="entry name" value="Biotin_Carboxyl_Carrier/Decarb"/>
</dbReference>
<dbReference type="OrthoDB" id="9812676at2"/>
<proteinExistence type="predicted"/>
<organism evidence="3 4">
    <name type="scientific">Trichococcus pasteurii</name>
    <dbReference type="NCBI Taxonomy" id="43064"/>
    <lineage>
        <taxon>Bacteria</taxon>
        <taxon>Bacillati</taxon>
        <taxon>Bacillota</taxon>
        <taxon>Bacilli</taxon>
        <taxon>Lactobacillales</taxon>
        <taxon>Carnobacteriaceae</taxon>
        <taxon>Trichococcus</taxon>
    </lineage>
</organism>
<evidence type="ECO:0000313" key="4">
    <source>
        <dbReference type="Proteomes" id="UP000195985"/>
    </source>
</evidence>
<keyword evidence="4" id="KW-1185">Reference proteome</keyword>
<dbReference type="Pfam" id="PF00364">
    <property type="entry name" value="Biotin_lipoyl"/>
    <property type="match status" value="1"/>
</dbReference>
<dbReference type="CDD" id="cd06850">
    <property type="entry name" value="biotinyl_domain"/>
    <property type="match status" value="1"/>
</dbReference>
<dbReference type="PANTHER" id="PTHR45266:SF3">
    <property type="entry name" value="OXALOACETATE DECARBOXYLASE ALPHA CHAIN"/>
    <property type="match status" value="1"/>
</dbReference>
<dbReference type="Gene3D" id="2.40.50.100">
    <property type="match status" value="1"/>
</dbReference>
<dbReference type="PANTHER" id="PTHR45266">
    <property type="entry name" value="OXALOACETATE DECARBOXYLASE ALPHA CHAIN"/>
    <property type="match status" value="1"/>
</dbReference>
<dbReference type="PROSITE" id="PS00188">
    <property type="entry name" value="BIOTIN"/>
    <property type="match status" value="1"/>
</dbReference>
<protein>
    <submittedName>
        <fullName evidence="3">Biotin/lipoyl attachment</fullName>
    </submittedName>
</protein>
<dbReference type="Proteomes" id="UP000195985">
    <property type="component" value="Unassembled WGS sequence"/>
</dbReference>
<dbReference type="STRING" id="43064.SAMN04488086_105139"/>
<dbReference type="InterPro" id="IPR011053">
    <property type="entry name" value="Single_hybrid_motif"/>
</dbReference>
<dbReference type="EMBL" id="FWEY01000006">
    <property type="protein sequence ID" value="SLM52346.1"/>
    <property type="molecule type" value="Genomic_DNA"/>
</dbReference>
<dbReference type="PROSITE" id="PS50968">
    <property type="entry name" value="BIOTINYL_LIPOYL"/>
    <property type="match status" value="1"/>
</dbReference>
<dbReference type="FunFam" id="2.40.50.100:FF:000003">
    <property type="entry name" value="Acetyl-CoA carboxylase biotin carboxyl carrier protein"/>
    <property type="match status" value="1"/>
</dbReference>